<dbReference type="OrthoDB" id="92465at2"/>
<proteinExistence type="predicted"/>
<dbReference type="NCBIfam" id="TIGR00830">
    <property type="entry name" value="PTBA"/>
    <property type="match status" value="1"/>
</dbReference>
<evidence type="ECO:0000313" key="8">
    <source>
        <dbReference type="EMBL" id="ASA19796.1"/>
    </source>
</evidence>
<evidence type="ECO:0000256" key="5">
    <source>
        <dbReference type="ARBA" id="ARBA00022683"/>
    </source>
</evidence>
<sequence>MAFFKRNKERSASGTVWVQAPITGQAVGLDRVPDPAFAEKMMGEGIAIVPSAGKVLAPFDGRVANLMKSKHALIIEHASGVQVLIHVGVDTVSLKGEGFTAHVQEGDLVAIGQLLLEFDSALIHGRGLPDITSIIIPHGLDAVGEVTEYPGEVTAGQENVLSVKLQ</sequence>
<accession>A0A2Z2K3D2</accession>
<comment type="subcellular location">
    <subcellularLocation>
        <location evidence="1">Cytoplasm</location>
    </subcellularLocation>
</comment>
<keyword evidence="4" id="KW-0808">Transferase</keyword>
<keyword evidence="9" id="KW-1185">Reference proteome</keyword>
<dbReference type="PROSITE" id="PS00371">
    <property type="entry name" value="PTS_EIIA_TYPE_1_HIS"/>
    <property type="match status" value="1"/>
</dbReference>
<evidence type="ECO:0000256" key="3">
    <source>
        <dbReference type="ARBA" id="ARBA00022597"/>
    </source>
</evidence>
<dbReference type="SUPFAM" id="SSF51261">
    <property type="entry name" value="Duplicated hybrid motif"/>
    <property type="match status" value="1"/>
</dbReference>
<feature type="domain" description="PTS EIIA type-1" evidence="7">
    <location>
        <begin position="34"/>
        <end position="138"/>
    </location>
</feature>
<dbReference type="AlphaFoldDB" id="A0A2Z2K3D2"/>
<dbReference type="GO" id="GO:0009401">
    <property type="term" value="P:phosphoenolpyruvate-dependent sugar phosphotransferase system"/>
    <property type="evidence" value="ECO:0007669"/>
    <property type="project" value="UniProtKB-KW"/>
</dbReference>
<keyword evidence="6" id="KW-0418">Kinase</keyword>
<keyword evidence="3 8" id="KW-0762">Sugar transport</keyword>
<dbReference type="EMBL" id="CP021780">
    <property type="protein sequence ID" value="ASA19796.1"/>
    <property type="molecule type" value="Genomic_DNA"/>
</dbReference>
<dbReference type="GO" id="GO:0005737">
    <property type="term" value="C:cytoplasm"/>
    <property type="evidence" value="ECO:0007669"/>
    <property type="project" value="UniProtKB-SubCell"/>
</dbReference>
<evidence type="ECO:0000256" key="4">
    <source>
        <dbReference type="ARBA" id="ARBA00022679"/>
    </source>
</evidence>
<evidence type="ECO:0000256" key="1">
    <source>
        <dbReference type="ARBA" id="ARBA00004496"/>
    </source>
</evidence>
<dbReference type="PROSITE" id="PS51093">
    <property type="entry name" value="PTS_EIIA_TYPE_1"/>
    <property type="match status" value="1"/>
</dbReference>
<evidence type="ECO:0000256" key="6">
    <source>
        <dbReference type="ARBA" id="ARBA00022777"/>
    </source>
</evidence>
<dbReference type="GO" id="GO:0016301">
    <property type="term" value="F:kinase activity"/>
    <property type="evidence" value="ECO:0007669"/>
    <property type="project" value="UniProtKB-KW"/>
</dbReference>
<keyword evidence="5" id="KW-0598">Phosphotransferase system</keyword>
<dbReference type="RefSeq" id="WP_087913821.1">
    <property type="nucleotide sequence ID" value="NZ_CP021780.1"/>
</dbReference>
<evidence type="ECO:0000313" key="9">
    <source>
        <dbReference type="Proteomes" id="UP000249890"/>
    </source>
</evidence>
<dbReference type="InterPro" id="IPR001127">
    <property type="entry name" value="PTS_EIIA_1_perm"/>
</dbReference>
<organism evidence="8 9">
    <name type="scientific">Paenibacillus donghaensis</name>
    <dbReference type="NCBI Taxonomy" id="414771"/>
    <lineage>
        <taxon>Bacteria</taxon>
        <taxon>Bacillati</taxon>
        <taxon>Bacillota</taxon>
        <taxon>Bacilli</taxon>
        <taxon>Bacillales</taxon>
        <taxon>Paenibacillaceae</taxon>
        <taxon>Paenibacillus</taxon>
    </lineage>
</organism>
<dbReference type="FunFam" id="2.70.70.10:FF:000001">
    <property type="entry name" value="PTS system glucose-specific IIA component"/>
    <property type="match status" value="1"/>
</dbReference>
<dbReference type="InterPro" id="IPR011055">
    <property type="entry name" value="Dup_hybrid_motif"/>
</dbReference>
<dbReference type="PANTHER" id="PTHR45008">
    <property type="entry name" value="PTS SYSTEM GLUCOSE-SPECIFIC EIIA COMPONENT"/>
    <property type="match status" value="1"/>
</dbReference>
<protein>
    <submittedName>
        <fullName evidence="8">PTS glucose transporter subunit IIA</fullName>
    </submittedName>
</protein>
<evidence type="ECO:0000259" key="7">
    <source>
        <dbReference type="PROSITE" id="PS51093"/>
    </source>
</evidence>
<gene>
    <name evidence="8" type="ORF">B9T62_02615</name>
</gene>
<keyword evidence="2" id="KW-0813">Transport</keyword>
<dbReference type="Pfam" id="PF00358">
    <property type="entry name" value="PTS_EIIA_1"/>
    <property type="match status" value="1"/>
</dbReference>
<dbReference type="KEGG" id="pdh:B9T62_02615"/>
<dbReference type="InterPro" id="IPR050890">
    <property type="entry name" value="PTS_EIIA_component"/>
</dbReference>
<evidence type="ECO:0000256" key="2">
    <source>
        <dbReference type="ARBA" id="ARBA00022448"/>
    </source>
</evidence>
<name>A0A2Z2K3D2_9BACL</name>
<dbReference type="Proteomes" id="UP000249890">
    <property type="component" value="Chromosome"/>
</dbReference>
<dbReference type="Gene3D" id="2.70.70.10">
    <property type="entry name" value="Glucose Permease (Domain IIA)"/>
    <property type="match status" value="1"/>
</dbReference>
<reference evidence="8 9" key="1">
    <citation type="submission" date="2017-06" db="EMBL/GenBank/DDBJ databases">
        <title>Complete genome sequence of Paenibacillus donghaensis KCTC 13049T isolated from East Sea sediment, South Korea.</title>
        <authorList>
            <person name="Jung B.K."/>
            <person name="Hong S.-J."/>
            <person name="Shin J.-H."/>
        </authorList>
    </citation>
    <scope>NUCLEOTIDE SEQUENCE [LARGE SCALE GENOMIC DNA]</scope>
    <source>
        <strain evidence="8 9">KCTC 13049</strain>
    </source>
</reference>
<dbReference type="PANTHER" id="PTHR45008:SF1">
    <property type="entry name" value="PTS SYSTEM GLUCOSE-SPECIFIC EIIA COMPONENT"/>
    <property type="match status" value="1"/>
</dbReference>